<dbReference type="OrthoDB" id="4454541at2759"/>
<feature type="region of interest" description="Disordered" evidence="7">
    <location>
        <begin position="908"/>
        <end position="953"/>
    </location>
</feature>
<dbReference type="Proteomes" id="UP000059188">
    <property type="component" value="Unassembled WGS sequence"/>
</dbReference>
<feature type="region of interest" description="Disordered" evidence="7">
    <location>
        <begin position="1"/>
        <end position="67"/>
    </location>
</feature>
<evidence type="ECO:0000256" key="3">
    <source>
        <dbReference type="ARBA" id="ARBA00023015"/>
    </source>
</evidence>
<dbReference type="InterPro" id="IPR007219">
    <property type="entry name" value="XnlR_reg_dom"/>
</dbReference>
<keyword evidence="6" id="KW-0539">Nucleus</keyword>
<organism evidence="9 10">
    <name type="scientific">Thanatephorus cucumeris (strain AG1-IB / isolate 7/3/14)</name>
    <name type="common">Lettuce bottom rot fungus</name>
    <name type="synonym">Rhizoctonia solani</name>
    <dbReference type="NCBI Taxonomy" id="1108050"/>
    <lineage>
        <taxon>Eukaryota</taxon>
        <taxon>Fungi</taxon>
        <taxon>Dikarya</taxon>
        <taxon>Basidiomycota</taxon>
        <taxon>Agaricomycotina</taxon>
        <taxon>Agaricomycetes</taxon>
        <taxon>Cantharellales</taxon>
        <taxon>Ceratobasidiaceae</taxon>
        <taxon>Rhizoctonia</taxon>
        <taxon>Rhizoctonia solani AG-1</taxon>
    </lineage>
</organism>
<dbReference type="Pfam" id="PF04082">
    <property type="entry name" value="Fungal_trans"/>
    <property type="match status" value="1"/>
</dbReference>
<feature type="compositionally biased region" description="Basic residues" evidence="7">
    <location>
        <begin position="360"/>
        <end position="375"/>
    </location>
</feature>
<feature type="compositionally biased region" description="Polar residues" evidence="7">
    <location>
        <begin position="23"/>
        <end position="52"/>
    </location>
</feature>
<feature type="compositionally biased region" description="Low complexity" evidence="7">
    <location>
        <begin position="253"/>
        <end position="263"/>
    </location>
</feature>
<feature type="compositionally biased region" description="Polar residues" evidence="7">
    <location>
        <begin position="930"/>
        <end position="949"/>
    </location>
</feature>
<feature type="compositionally biased region" description="Low complexity" evidence="7">
    <location>
        <begin position="142"/>
        <end position="172"/>
    </location>
</feature>
<feature type="domain" description="Zn(2)-C6 fungal-type" evidence="8">
    <location>
        <begin position="70"/>
        <end position="101"/>
    </location>
</feature>
<dbReference type="InterPro" id="IPR036864">
    <property type="entry name" value="Zn2-C6_fun-type_DNA-bd_sf"/>
</dbReference>
<feature type="compositionally biased region" description="Low complexity" evidence="7">
    <location>
        <begin position="232"/>
        <end position="241"/>
    </location>
</feature>
<keyword evidence="10" id="KW-1185">Reference proteome</keyword>
<dbReference type="GO" id="GO:0006351">
    <property type="term" value="P:DNA-templated transcription"/>
    <property type="evidence" value="ECO:0007669"/>
    <property type="project" value="InterPro"/>
</dbReference>
<reference evidence="9 10" key="1">
    <citation type="submission" date="2014-11" db="EMBL/GenBank/DDBJ databases">
        <authorList>
            <person name="Wibberg Daniel"/>
        </authorList>
    </citation>
    <scope>NUCLEOTIDE SEQUENCE [LARGE SCALE GENOMIC DNA]</scope>
    <source>
        <strain evidence="9">Rhizoctonia solani AG1-IB 7/3/14</strain>
    </source>
</reference>
<proteinExistence type="predicted"/>
<dbReference type="SMART" id="SM00906">
    <property type="entry name" value="Fungal_trans"/>
    <property type="match status" value="1"/>
</dbReference>
<evidence type="ECO:0000256" key="1">
    <source>
        <dbReference type="ARBA" id="ARBA00004123"/>
    </source>
</evidence>
<dbReference type="GO" id="GO:0008270">
    <property type="term" value="F:zinc ion binding"/>
    <property type="evidence" value="ECO:0007669"/>
    <property type="project" value="InterPro"/>
</dbReference>
<feature type="compositionally biased region" description="Pro residues" evidence="7">
    <location>
        <begin position="395"/>
        <end position="405"/>
    </location>
</feature>
<dbReference type="CDD" id="cd00067">
    <property type="entry name" value="GAL4"/>
    <property type="match status" value="1"/>
</dbReference>
<evidence type="ECO:0000256" key="2">
    <source>
        <dbReference type="ARBA" id="ARBA00022723"/>
    </source>
</evidence>
<accession>A0A0B7FC61</accession>
<dbReference type="AlphaFoldDB" id="A0A0B7FC61"/>
<keyword evidence="4" id="KW-0238">DNA-binding</keyword>
<comment type="subcellular location">
    <subcellularLocation>
        <location evidence="1">Nucleus</location>
    </subcellularLocation>
</comment>
<dbReference type="GO" id="GO:0006508">
    <property type="term" value="P:proteolysis"/>
    <property type="evidence" value="ECO:0007669"/>
    <property type="project" value="UniProtKB-KW"/>
</dbReference>
<feature type="compositionally biased region" description="Low complexity" evidence="7">
    <location>
        <begin position="326"/>
        <end position="359"/>
    </location>
</feature>
<evidence type="ECO:0000256" key="5">
    <source>
        <dbReference type="ARBA" id="ARBA00023163"/>
    </source>
</evidence>
<feature type="compositionally biased region" description="Basic and acidic residues" evidence="7">
    <location>
        <begin position="1"/>
        <end position="15"/>
    </location>
</feature>
<dbReference type="GO" id="GO:0008233">
    <property type="term" value="F:peptidase activity"/>
    <property type="evidence" value="ECO:0007669"/>
    <property type="project" value="UniProtKB-KW"/>
</dbReference>
<dbReference type="InterPro" id="IPR051089">
    <property type="entry name" value="prtT"/>
</dbReference>
<name>A0A0B7FC61_THACB</name>
<dbReference type="CDD" id="cd12148">
    <property type="entry name" value="fungal_TF_MHR"/>
    <property type="match status" value="1"/>
</dbReference>
<keyword evidence="9" id="KW-0645">Protease</keyword>
<feature type="compositionally biased region" description="Basic and acidic residues" evidence="7">
    <location>
        <begin position="487"/>
        <end position="496"/>
    </location>
</feature>
<evidence type="ECO:0000313" key="10">
    <source>
        <dbReference type="Proteomes" id="UP000059188"/>
    </source>
</evidence>
<feature type="compositionally biased region" description="Basic residues" evidence="7">
    <location>
        <begin position="242"/>
        <end position="252"/>
    </location>
</feature>
<feature type="region of interest" description="Disordered" evidence="7">
    <location>
        <begin position="138"/>
        <end position="435"/>
    </location>
</feature>
<keyword evidence="5" id="KW-0804">Transcription</keyword>
<dbReference type="InterPro" id="IPR001138">
    <property type="entry name" value="Zn2Cys6_DnaBD"/>
</dbReference>
<dbReference type="GO" id="GO:0000981">
    <property type="term" value="F:DNA-binding transcription factor activity, RNA polymerase II-specific"/>
    <property type="evidence" value="ECO:0007669"/>
    <property type="project" value="InterPro"/>
</dbReference>
<dbReference type="SMART" id="SM00066">
    <property type="entry name" value="GAL4"/>
    <property type="match status" value="1"/>
</dbReference>
<dbReference type="EMBL" id="LN679113">
    <property type="protein sequence ID" value="CEL53827.1"/>
    <property type="molecule type" value="Genomic_DNA"/>
</dbReference>
<dbReference type="PROSITE" id="PS00463">
    <property type="entry name" value="ZN2_CY6_FUNGAL_1"/>
    <property type="match status" value="1"/>
</dbReference>
<dbReference type="GO" id="GO:0005634">
    <property type="term" value="C:nucleus"/>
    <property type="evidence" value="ECO:0007669"/>
    <property type="project" value="UniProtKB-SubCell"/>
</dbReference>
<protein>
    <submittedName>
        <fullName evidence="9">Transcriptional activator of proteases prtT</fullName>
    </submittedName>
</protein>
<dbReference type="SUPFAM" id="SSF57701">
    <property type="entry name" value="Zn2/Cys6 DNA-binding domain"/>
    <property type="match status" value="1"/>
</dbReference>
<evidence type="ECO:0000313" key="9">
    <source>
        <dbReference type="EMBL" id="CEL53827.1"/>
    </source>
</evidence>
<dbReference type="PROSITE" id="PS50048">
    <property type="entry name" value="ZN2_CY6_FUNGAL_2"/>
    <property type="match status" value="1"/>
</dbReference>
<evidence type="ECO:0000256" key="6">
    <source>
        <dbReference type="ARBA" id="ARBA00023242"/>
    </source>
</evidence>
<feature type="region of interest" description="Disordered" evidence="7">
    <location>
        <begin position="447"/>
        <end position="518"/>
    </location>
</feature>
<sequence>MPADNPVRKRERESETIESPEENGSNGLPTPNISGPSNGSLPAPSTNGNSTQDPDKPVKPHKPLNRVPRACNACRKQKMRCEGADNPPCKRCRHAHIECMFEKPAREVSAATEQGLERIRSLENQVSSIQHTLSELVSTLRSQQQQPASQPQVSNSAPSPSSATTASTQTPQIHPSPSPFSPSLNATGYSGFHPPMALPPQMTQPQHHSHTQSQHHHSHSHHSRETNERDMAAAATLAMAQRGHHGQQHSHQQHSQNSRSYSYGDGTTSENGGTNGLQNRQHSQGDLHQGYSYANRSPSTSESPQRGHLHSVSKTTPSHHGGYHSDGGYASHTQSHHQQQQQQQHQQQYSHQHQQQQHHGQQHQHQQHHAQHQQHHLQYPVSNDHGYTHQQQLHPPHPLPPPPQRHPGGAIPSSNVTSADSSDDEGELPTQGLVAPIEVLRGLAERQEREMGGQTRSPSPVAGPSEPSARGGQRGSISKQGGNLGPRESEADESRPPKRRKTRHEDSQAPDHAFPDVVTKEIITEQEARELFAIFYRGCSTFLPVFDMAVDTYDALHSRSPFCVNTICMVAARVRDGGESETYQKCRAEVEEISRHTLFTPVVRQEAVQAMVLVSGWSTNGWLPGGHAVRMGLEIGMHKAWPRLHKRMRAGKISISQEERQLVISARTWFVLFLFEHQISFGTGRPAILRDDESIARCRDILRHPLSIQDDMRLVSMVELMVLRERLHNQLAPYEGVVEDRVFKVLHQAESDFRAWYEEWDHLFSQKYEDAAFYRQSLMIQRDFGELYHNATVLRGIRGPEDVARMPREQRLVAERAIKLAKRGLDNCIRSVTYREGLKYAVHFTHVTATFAASFLIRLARLFPQECDPNAIMSTVEDLVHLLSNIPAGRYARSLRLMLRSARRRRVLPSRPAGPVDRAGNPPVMLGTPPQGNSYSDTSSPQQFISASPGTHHDTSVSPAAFLMSNGMMNPGQEFEPYLQGFELAPGQEVPVWLSESSLGDAALSQFGLEAFVIPQQYDPNSTETQIW</sequence>
<keyword evidence="2" id="KW-0479">Metal-binding</keyword>
<evidence type="ECO:0000259" key="8">
    <source>
        <dbReference type="PROSITE" id="PS50048"/>
    </source>
</evidence>
<evidence type="ECO:0000256" key="4">
    <source>
        <dbReference type="ARBA" id="ARBA00023125"/>
    </source>
</evidence>
<gene>
    <name evidence="9" type="ORF">RSOLAG1IB_06608</name>
</gene>
<dbReference type="STRING" id="1108050.A0A0B7FC61"/>
<keyword evidence="3" id="KW-0805">Transcription regulation</keyword>
<evidence type="ECO:0000256" key="7">
    <source>
        <dbReference type="SAM" id="MobiDB-lite"/>
    </source>
</evidence>
<dbReference type="PANTHER" id="PTHR31845:SF17">
    <property type="entry name" value="ZN(II)2CYS6 TRANSCRIPTION FACTOR (EUROFUNG)"/>
    <property type="match status" value="1"/>
</dbReference>
<keyword evidence="9" id="KW-0378">Hydrolase</keyword>
<dbReference type="PANTHER" id="PTHR31845">
    <property type="entry name" value="FINGER DOMAIN PROTEIN, PUTATIVE-RELATED"/>
    <property type="match status" value="1"/>
</dbReference>
<dbReference type="Gene3D" id="4.10.240.10">
    <property type="entry name" value="Zn(2)-C6 fungal-type DNA-binding domain"/>
    <property type="match status" value="1"/>
</dbReference>
<dbReference type="GO" id="GO:0000976">
    <property type="term" value="F:transcription cis-regulatory region binding"/>
    <property type="evidence" value="ECO:0007669"/>
    <property type="project" value="TreeGrafter"/>
</dbReference>
<feature type="compositionally biased region" description="Polar residues" evidence="7">
    <location>
        <begin position="265"/>
        <end position="304"/>
    </location>
</feature>
<dbReference type="Pfam" id="PF00172">
    <property type="entry name" value="Zn_clus"/>
    <property type="match status" value="1"/>
</dbReference>
<feature type="compositionally biased region" description="Basic residues" evidence="7">
    <location>
        <begin position="207"/>
        <end position="222"/>
    </location>
</feature>